<dbReference type="Proteomes" id="UP000224567">
    <property type="component" value="Unassembled WGS sequence"/>
</dbReference>
<evidence type="ECO:0000256" key="1">
    <source>
        <dbReference type="SAM" id="MobiDB-lite"/>
    </source>
</evidence>
<feature type="compositionally biased region" description="Acidic residues" evidence="1">
    <location>
        <begin position="86"/>
        <end position="111"/>
    </location>
</feature>
<protein>
    <submittedName>
        <fullName evidence="2">Uncharacterized protein</fullName>
    </submittedName>
</protein>
<reference evidence="3" key="2">
    <citation type="journal article" date="2017" name="J. Anim. Genet.">
        <title>Multiple reference genome sequences of hot pepper reveal the massive evolution of plant disease resistance genes by retroduplication.</title>
        <authorList>
            <person name="Kim S."/>
            <person name="Park J."/>
            <person name="Yeom S.-I."/>
            <person name="Kim Y.-M."/>
            <person name="Seo E."/>
            <person name="Kim K.-T."/>
            <person name="Kim M.-S."/>
            <person name="Lee J.M."/>
            <person name="Cheong K."/>
            <person name="Shin H.-S."/>
            <person name="Kim S.-B."/>
            <person name="Han K."/>
            <person name="Lee J."/>
            <person name="Park M."/>
            <person name="Lee H.-A."/>
            <person name="Lee H.-Y."/>
            <person name="Lee Y."/>
            <person name="Oh S."/>
            <person name="Lee J.H."/>
            <person name="Choi E."/>
            <person name="Choi E."/>
            <person name="Lee S.E."/>
            <person name="Jeon J."/>
            <person name="Kim H."/>
            <person name="Choi G."/>
            <person name="Song H."/>
            <person name="Lee J."/>
            <person name="Lee S.-C."/>
            <person name="Kwon J.-K."/>
            <person name="Lee H.-Y."/>
            <person name="Koo N."/>
            <person name="Hong Y."/>
            <person name="Kim R.W."/>
            <person name="Kang W.-H."/>
            <person name="Huh J.H."/>
            <person name="Kang B.-C."/>
            <person name="Yang T.-J."/>
            <person name="Lee Y.-H."/>
            <person name="Bennetzen J.L."/>
            <person name="Choi D."/>
        </authorList>
    </citation>
    <scope>NUCLEOTIDE SEQUENCE [LARGE SCALE GENOMIC DNA]</scope>
    <source>
        <strain evidence="3">cv. PBC81</strain>
    </source>
</reference>
<evidence type="ECO:0000313" key="3">
    <source>
        <dbReference type="Proteomes" id="UP000224567"/>
    </source>
</evidence>
<comment type="caution">
    <text evidence="2">The sequence shown here is derived from an EMBL/GenBank/DDBJ whole genome shotgun (WGS) entry which is preliminary data.</text>
</comment>
<organism evidence="2 3">
    <name type="scientific">Capsicum baccatum</name>
    <name type="common">Peruvian pepper</name>
    <dbReference type="NCBI Taxonomy" id="33114"/>
    <lineage>
        <taxon>Eukaryota</taxon>
        <taxon>Viridiplantae</taxon>
        <taxon>Streptophyta</taxon>
        <taxon>Embryophyta</taxon>
        <taxon>Tracheophyta</taxon>
        <taxon>Spermatophyta</taxon>
        <taxon>Magnoliopsida</taxon>
        <taxon>eudicotyledons</taxon>
        <taxon>Gunneridae</taxon>
        <taxon>Pentapetalae</taxon>
        <taxon>asterids</taxon>
        <taxon>lamiids</taxon>
        <taxon>Solanales</taxon>
        <taxon>Solanaceae</taxon>
        <taxon>Solanoideae</taxon>
        <taxon>Capsiceae</taxon>
        <taxon>Capsicum</taxon>
    </lineage>
</organism>
<feature type="region of interest" description="Disordered" evidence="1">
    <location>
        <begin position="22"/>
        <end position="66"/>
    </location>
</feature>
<feature type="compositionally biased region" description="Acidic residues" evidence="1">
    <location>
        <begin position="44"/>
        <end position="54"/>
    </location>
</feature>
<name>A0A2G2VEC6_CAPBA</name>
<accession>A0A2G2VEC6</accession>
<sequence length="111" mass="12241">MCFACNGFGGKLDLDIILDEDDSMEVLPTPAPKSTTRRRAKEVEESECSSDDELSQSVVTSTLSQRASKTAALTKMTVKSTIKIDEYDDEEDEEEEADSQSEVTSDYDSDV</sequence>
<gene>
    <name evidence="2" type="ORF">CQW23_27672</name>
</gene>
<proteinExistence type="predicted"/>
<evidence type="ECO:0000313" key="2">
    <source>
        <dbReference type="EMBL" id="PHT31335.1"/>
    </source>
</evidence>
<dbReference type="EMBL" id="MLFT02000012">
    <property type="protein sequence ID" value="PHT31335.1"/>
    <property type="molecule type" value="Genomic_DNA"/>
</dbReference>
<keyword evidence="3" id="KW-1185">Reference proteome</keyword>
<feature type="region of interest" description="Disordered" evidence="1">
    <location>
        <begin position="84"/>
        <end position="111"/>
    </location>
</feature>
<dbReference type="STRING" id="33114.A0A2G2VEC6"/>
<reference evidence="2 3" key="1">
    <citation type="journal article" date="2017" name="Genome Biol.">
        <title>New reference genome sequences of hot pepper reveal the massive evolution of plant disease-resistance genes by retroduplication.</title>
        <authorList>
            <person name="Kim S."/>
            <person name="Park J."/>
            <person name="Yeom S.I."/>
            <person name="Kim Y.M."/>
            <person name="Seo E."/>
            <person name="Kim K.T."/>
            <person name="Kim M.S."/>
            <person name="Lee J.M."/>
            <person name="Cheong K."/>
            <person name="Shin H.S."/>
            <person name="Kim S.B."/>
            <person name="Han K."/>
            <person name="Lee J."/>
            <person name="Park M."/>
            <person name="Lee H.A."/>
            <person name="Lee H.Y."/>
            <person name="Lee Y."/>
            <person name="Oh S."/>
            <person name="Lee J.H."/>
            <person name="Choi E."/>
            <person name="Choi E."/>
            <person name="Lee S.E."/>
            <person name="Jeon J."/>
            <person name="Kim H."/>
            <person name="Choi G."/>
            <person name="Song H."/>
            <person name="Lee J."/>
            <person name="Lee S.C."/>
            <person name="Kwon J.K."/>
            <person name="Lee H.Y."/>
            <person name="Koo N."/>
            <person name="Hong Y."/>
            <person name="Kim R.W."/>
            <person name="Kang W.H."/>
            <person name="Huh J.H."/>
            <person name="Kang B.C."/>
            <person name="Yang T.J."/>
            <person name="Lee Y.H."/>
            <person name="Bennetzen J.L."/>
            <person name="Choi D."/>
        </authorList>
    </citation>
    <scope>NUCLEOTIDE SEQUENCE [LARGE SCALE GENOMIC DNA]</scope>
    <source>
        <strain evidence="3">cv. PBC81</strain>
    </source>
</reference>
<dbReference type="AlphaFoldDB" id="A0A2G2VEC6"/>